<evidence type="ECO:0000256" key="2">
    <source>
        <dbReference type="SAM" id="MobiDB-lite"/>
    </source>
</evidence>
<accession>A0A2P4Y8G7</accession>
<keyword evidence="1" id="KW-0175">Coiled coil</keyword>
<feature type="coiled-coil region" evidence="1">
    <location>
        <begin position="121"/>
        <end position="184"/>
    </location>
</feature>
<feature type="coiled-coil region" evidence="1">
    <location>
        <begin position="57"/>
        <end position="91"/>
    </location>
</feature>
<reference evidence="3 4" key="1">
    <citation type="journal article" date="2017" name="Genome Biol. Evol.">
        <title>Phytophthora megakarya and P. palmivora, closely related causal agents of cacao black pod rot, underwent increases in genome sizes and gene numbers by different mechanisms.</title>
        <authorList>
            <person name="Ali S.S."/>
            <person name="Shao J."/>
            <person name="Lary D.J."/>
            <person name="Kronmiller B."/>
            <person name="Shen D."/>
            <person name="Strem M.D."/>
            <person name="Amoako-Attah I."/>
            <person name="Akrofi A.Y."/>
            <person name="Begoude B.A."/>
            <person name="Ten Hoopen G.M."/>
            <person name="Coulibaly K."/>
            <person name="Kebe B.I."/>
            <person name="Melnick R.L."/>
            <person name="Guiltinan M.J."/>
            <person name="Tyler B.M."/>
            <person name="Meinhardt L.W."/>
            <person name="Bailey B.A."/>
        </authorList>
    </citation>
    <scope>NUCLEOTIDE SEQUENCE [LARGE SCALE GENOMIC DNA]</scope>
    <source>
        <strain evidence="4">sbr112.9</strain>
    </source>
</reference>
<name>A0A2P4Y8G7_9STRA</name>
<sequence length="326" mass="37915">MAKLKTENEIYAAKLPKLQADLLEETSQVDETQAQSVQIQLVLTQLKARSHVLQTRNLSLNAQNNKLNQQLREYQQQLKRKVIALHQQNEKSIKMEAELNELKVISAQQKLDWKNRLATATQRFEHDKNKLEAQFKTSERKELREANDRAEKAVKKRRTAETTITKLEEQLKQCKRDLTSSNDAIQRNVNEVHTLEALLRKAHRTEATLRNDLAACKTKLRTFQDEKRRITRPRIVQTRRRLEQQIPIELLLPLTDSSDEEDNQEKESLQSNQLSHSVRKAAVNVLNSKLNFINCNWNYVVCVPSTTLNYTPKHRSLTHCSKGNLQ</sequence>
<evidence type="ECO:0000313" key="3">
    <source>
        <dbReference type="EMBL" id="POM74102.1"/>
    </source>
</evidence>
<organism evidence="3 4">
    <name type="scientific">Phytophthora palmivora</name>
    <dbReference type="NCBI Taxonomy" id="4796"/>
    <lineage>
        <taxon>Eukaryota</taxon>
        <taxon>Sar</taxon>
        <taxon>Stramenopiles</taxon>
        <taxon>Oomycota</taxon>
        <taxon>Peronosporomycetes</taxon>
        <taxon>Peronosporales</taxon>
        <taxon>Peronosporaceae</taxon>
        <taxon>Phytophthora</taxon>
    </lineage>
</organism>
<protein>
    <submittedName>
        <fullName evidence="3">Uncharacterized protein</fullName>
    </submittedName>
</protein>
<dbReference type="OrthoDB" id="127884at2759"/>
<proteinExistence type="predicted"/>
<evidence type="ECO:0000256" key="1">
    <source>
        <dbReference type="SAM" id="Coils"/>
    </source>
</evidence>
<gene>
    <name evidence="3" type="ORF">PHPALM_8994</name>
</gene>
<feature type="region of interest" description="Disordered" evidence="2">
    <location>
        <begin position="254"/>
        <end position="274"/>
    </location>
</feature>
<comment type="caution">
    <text evidence="3">The sequence shown here is derived from an EMBL/GenBank/DDBJ whole genome shotgun (WGS) entry which is preliminary data.</text>
</comment>
<dbReference type="EMBL" id="NCKW01004933">
    <property type="protein sequence ID" value="POM74102.1"/>
    <property type="molecule type" value="Genomic_DNA"/>
</dbReference>
<keyword evidence="4" id="KW-1185">Reference proteome</keyword>
<dbReference type="AlphaFoldDB" id="A0A2P4Y8G7"/>
<evidence type="ECO:0000313" key="4">
    <source>
        <dbReference type="Proteomes" id="UP000237271"/>
    </source>
</evidence>
<dbReference type="Proteomes" id="UP000237271">
    <property type="component" value="Unassembled WGS sequence"/>
</dbReference>